<dbReference type="Pfam" id="PF00107">
    <property type="entry name" value="ADH_zinc_N"/>
    <property type="match status" value="1"/>
</dbReference>
<evidence type="ECO:0000256" key="5">
    <source>
        <dbReference type="RuleBase" id="RU361277"/>
    </source>
</evidence>
<keyword evidence="3 5" id="KW-0862">Zinc</keyword>
<reference evidence="7" key="1">
    <citation type="submission" date="2021-03" db="EMBL/GenBank/DDBJ databases">
        <title>Leucobacter chromiisoli sp. nov., isolated from chromium-containing soil of chemical plant.</title>
        <authorList>
            <person name="Xu Z."/>
        </authorList>
    </citation>
    <scope>NUCLEOTIDE SEQUENCE</scope>
    <source>
        <strain evidence="7">S27</strain>
    </source>
</reference>
<dbReference type="SUPFAM" id="SSF51735">
    <property type="entry name" value="NAD(P)-binding Rossmann-fold domains"/>
    <property type="match status" value="1"/>
</dbReference>
<dbReference type="InterPro" id="IPR011032">
    <property type="entry name" value="GroES-like_sf"/>
</dbReference>
<evidence type="ECO:0000256" key="1">
    <source>
        <dbReference type="ARBA" id="ARBA00001947"/>
    </source>
</evidence>
<evidence type="ECO:0000313" key="8">
    <source>
        <dbReference type="Proteomes" id="UP000664382"/>
    </source>
</evidence>
<evidence type="ECO:0000256" key="4">
    <source>
        <dbReference type="ARBA" id="ARBA00023002"/>
    </source>
</evidence>
<evidence type="ECO:0000256" key="3">
    <source>
        <dbReference type="ARBA" id="ARBA00022833"/>
    </source>
</evidence>
<dbReference type="SMART" id="SM00829">
    <property type="entry name" value="PKS_ER"/>
    <property type="match status" value="1"/>
</dbReference>
<dbReference type="AlphaFoldDB" id="A0A939S813"/>
<dbReference type="InterPro" id="IPR013154">
    <property type="entry name" value="ADH-like_N"/>
</dbReference>
<keyword evidence="4" id="KW-0560">Oxidoreductase</keyword>
<dbReference type="InterPro" id="IPR020843">
    <property type="entry name" value="ER"/>
</dbReference>
<dbReference type="Proteomes" id="UP000664382">
    <property type="component" value="Unassembled WGS sequence"/>
</dbReference>
<name>A0A939S813_9MICO</name>
<gene>
    <name evidence="7" type="ORF">J4H92_06280</name>
</gene>
<evidence type="ECO:0000256" key="2">
    <source>
        <dbReference type="ARBA" id="ARBA00022723"/>
    </source>
</evidence>
<dbReference type="Gene3D" id="3.90.180.10">
    <property type="entry name" value="Medium-chain alcohol dehydrogenases, catalytic domain"/>
    <property type="match status" value="1"/>
</dbReference>
<dbReference type="PANTHER" id="PTHR43401:SF2">
    <property type="entry name" value="L-THREONINE 3-DEHYDROGENASE"/>
    <property type="match status" value="1"/>
</dbReference>
<dbReference type="PROSITE" id="PS00059">
    <property type="entry name" value="ADH_ZINC"/>
    <property type="match status" value="1"/>
</dbReference>
<dbReference type="InterPro" id="IPR002328">
    <property type="entry name" value="ADH_Zn_CS"/>
</dbReference>
<dbReference type="Gene3D" id="3.40.50.720">
    <property type="entry name" value="NAD(P)-binding Rossmann-like Domain"/>
    <property type="match status" value="1"/>
</dbReference>
<evidence type="ECO:0000313" key="7">
    <source>
        <dbReference type="EMBL" id="MBO1901556.1"/>
    </source>
</evidence>
<keyword evidence="8" id="KW-1185">Reference proteome</keyword>
<comment type="cofactor">
    <cofactor evidence="1 5">
        <name>Zn(2+)</name>
        <dbReference type="ChEBI" id="CHEBI:29105"/>
    </cofactor>
</comment>
<dbReference type="InterPro" id="IPR050129">
    <property type="entry name" value="Zn_alcohol_dh"/>
</dbReference>
<dbReference type="InterPro" id="IPR036291">
    <property type="entry name" value="NAD(P)-bd_dom_sf"/>
</dbReference>
<protein>
    <submittedName>
        <fullName evidence="7">Alcohol dehydrogenase catalytic domain-containing protein</fullName>
    </submittedName>
</protein>
<dbReference type="RefSeq" id="WP_208097270.1">
    <property type="nucleotide sequence ID" value="NZ_JAGDYM010000006.1"/>
</dbReference>
<dbReference type="Pfam" id="PF08240">
    <property type="entry name" value="ADH_N"/>
    <property type="match status" value="1"/>
</dbReference>
<dbReference type="InterPro" id="IPR013149">
    <property type="entry name" value="ADH-like_C"/>
</dbReference>
<dbReference type="PANTHER" id="PTHR43401">
    <property type="entry name" value="L-THREONINE 3-DEHYDROGENASE"/>
    <property type="match status" value="1"/>
</dbReference>
<sequence length="331" mass="35082">MRAAVFLSPHHLTLTERPRPEASAEDDVLVEVEACGICGTDLHVLEDPPGHPGTPGVTMGHEFVGRVVEIGGAVRRVSAGDRVVIQANMQCNACEMCAEGYFNQCERMTTNGIFRDGGLAEFAVIPERGVHPIPDHLPAEVAALIEPLSCVVHGVRLLGLTPGEDAIVLGAGPIGLLFTAVFAANGARSITCVELSPERAALAHRMGATQVLTPGEYRERGRQAQVVVDAVGMLLPAAIDAARPGGRIALFGMNSQVAPPVKQFDITRKELTVIGTYVGSSSYPQAIALLDSGRLDLSPMITSVLPLEQTNEGLDRLRAGTEVKVIVQPRL</sequence>
<organism evidence="7 8">
    <name type="scientific">Leucobacter weissii</name>
    <dbReference type="NCBI Taxonomy" id="1983706"/>
    <lineage>
        <taxon>Bacteria</taxon>
        <taxon>Bacillati</taxon>
        <taxon>Actinomycetota</taxon>
        <taxon>Actinomycetes</taxon>
        <taxon>Micrococcales</taxon>
        <taxon>Microbacteriaceae</taxon>
        <taxon>Leucobacter</taxon>
    </lineage>
</organism>
<feature type="domain" description="Enoyl reductase (ER)" evidence="6">
    <location>
        <begin position="7"/>
        <end position="327"/>
    </location>
</feature>
<dbReference type="EMBL" id="JAGDYM010000006">
    <property type="protein sequence ID" value="MBO1901556.1"/>
    <property type="molecule type" value="Genomic_DNA"/>
</dbReference>
<accession>A0A939S813</accession>
<dbReference type="SUPFAM" id="SSF50129">
    <property type="entry name" value="GroES-like"/>
    <property type="match status" value="1"/>
</dbReference>
<evidence type="ECO:0000259" key="6">
    <source>
        <dbReference type="SMART" id="SM00829"/>
    </source>
</evidence>
<comment type="similarity">
    <text evidence="5">Belongs to the zinc-containing alcohol dehydrogenase family.</text>
</comment>
<keyword evidence="2 5" id="KW-0479">Metal-binding</keyword>
<proteinExistence type="inferred from homology"/>
<dbReference type="GO" id="GO:0016491">
    <property type="term" value="F:oxidoreductase activity"/>
    <property type="evidence" value="ECO:0007669"/>
    <property type="project" value="UniProtKB-KW"/>
</dbReference>
<comment type="caution">
    <text evidence="7">The sequence shown here is derived from an EMBL/GenBank/DDBJ whole genome shotgun (WGS) entry which is preliminary data.</text>
</comment>
<dbReference type="GO" id="GO:0008270">
    <property type="term" value="F:zinc ion binding"/>
    <property type="evidence" value="ECO:0007669"/>
    <property type="project" value="InterPro"/>
</dbReference>